<dbReference type="Gene3D" id="3.30.70.890">
    <property type="entry name" value="GHMP kinase, C-terminal domain"/>
    <property type="match status" value="1"/>
</dbReference>
<dbReference type="InterPro" id="IPR014721">
    <property type="entry name" value="Ribsml_uS5_D2-typ_fold_subgr"/>
</dbReference>
<dbReference type="GO" id="GO:0016114">
    <property type="term" value="P:terpenoid biosynthetic process"/>
    <property type="evidence" value="ECO:0007669"/>
    <property type="project" value="UniProtKB-UniRule"/>
</dbReference>
<evidence type="ECO:0000256" key="6">
    <source>
        <dbReference type="ARBA" id="ARBA00022777"/>
    </source>
</evidence>
<evidence type="ECO:0000313" key="12">
    <source>
        <dbReference type="EMBL" id="PSL04653.1"/>
    </source>
</evidence>
<evidence type="ECO:0000256" key="4">
    <source>
        <dbReference type="ARBA" id="ARBA00022679"/>
    </source>
</evidence>
<dbReference type="PIRSF" id="PIRSF010376">
    <property type="entry name" value="IspE"/>
    <property type="match status" value="1"/>
</dbReference>
<feature type="domain" description="GHMP kinase N-terminal" evidence="10">
    <location>
        <begin position="68"/>
        <end position="146"/>
    </location>
</feature>
<dbReference type="SUPFAM" id="SSF55060">
    <property type="entry name" value="GHMP Kinase, C-terminal domain"/>
    <property type="match status" value="1"/>
</dbReference>
<comment type="similarity">
    <text evidence="1 9">Belongs to the GHMP kinase family. IspE subfamily.</text>
</comment>
<keyword evidence="6 9" id="KW-0418">Kinase</keyword>
<dbReference type="PANTHER" id="PTHR43527">
    <property type="entry name" value="4-DIPHOSPHOCYTIDYL-2-C-METHYL-D-ERYTHRITOL KINASE, CHLOROPLASTIC"/>
    <property type="match status" value="1"/>
</dbReference>
<keyword evidence="4 9" id="KW-0808">Transferase</keyword>
<keyword evidence="13" id="KW-1185">Reference proteome</keyword>
<dbReference type="InterPro" id="IPR004424">
    <property type="entry name" value="IspE"/>
</dbReference>
<keyword evidence="5 9" id="KW-0547">Nucleotide-binding</keyword>
<protein>
    <recommendedName>
        <fullName evidence="3 9">4-diphosphocytidyl-2-C-methyl-D-erythritol kinase</fullName>
        <shortName evidence="9">CMK</shortName>
        <ecNumber evidence="2 9">2.7.1.148</ecNumber>
    </recommendedName>
    <alternativeName>
        <fullName evidence="8 9">4-(cytidine-5'-diphospho)-2-C-methyl-D-erythritol kinase</fullName>
    </alternativeName>
</protein>
<feature type="domain" description="GHMP kinase C-terminal" evidence="11">
    <location>
        <begin position="205"/>
        <end position="279"/>
    </location>
</feature>
<gene>
    <name evidence="9" type="primary">ispE</name>
    <name evidence="12" type="ORF">CLV30_105119</name>
</gene>
<organism evidence="12 13">
    <name type="scientific">Haloactinopolyspora alba</name>
    <dbReference type="NCBI Taxonomy" id="648780"/>
    <lineage>
        <taxon>Bacteria</taxon>
        <taxon>Bacillati</taxon>
        <taxon>Actinomycetota</taxon>
        <taxon>Actinomycetes</taxon>
        <taxon>Jiangellales</taxon>
        <taxon>Jiangellaceae</taxon>
        <taxon>Haloactinopolyspora</taxon>
    </lineage>
</organism>
<accession>A0A2P8E5A9</accession>
<dbReference type="EC" id="2.7.1.148" evidence="2 9"/>
<dbReference type="Proteomes" id="UP000243528">
    <property type="component" value="Unassembled WGS sequence"/>
</dbReference>
<evidence type="ECO:0000256" key="7">
    <source>
        <dbReference type="ARBA" id="ARBA00022840"/>
    </source>
</evidence>
<evidence type="ECO:0000256" key="9">
    <source>
        <dbReference type="HAMAP-Rule" id="MF_00061"/>
    </source>
</evidence>
<comment type="caution">
    <text evidence="12">The sequence shown here is derived from an EMBL/GenBank/DDBJ whole genome shotgun (WGS) entry which is preliminary data.</text>
</comment>
<dbReference type="HAMAP" id="MF_00061">
    <property type="entry name" value="IspE"/>
    <property type="match status" value="1"/>
</dbReference>
<proteinExistence type="inferred from homology"/>
<dbReference type="InterPro" id="IPR006204">
    <property type="entry name" value="GHMP_kinase_N_dom"/>
</dbReference>
<dbReference type="GO" id="GO:0005524">
    <property type="term" value="F:ATP binding"/>
    <property type="evidence" value="ECO:0007669"/>
    <property type="project" value="UniProtKB-UniRule"/>
</dbReference>
<keyword evidence="9" id="KW-0414">Isoprene biosynthesis</keyword>
<feature type="binding site" evidence="9">
    <location>
        <begin position="96"/>
        <end position="106"/>
    </location>
    <ligand>
        <name>ATP</name>
        <dbReference type="ChEBI" id="CHEBI:30616"/>
    </ligand>
</feature>
<evidence type="ECO:0000256" key="8">
    <source>
        <dbReference type="ARBA" id="ARBA00032554"/>
    </source>
</evidence>
<dbReference type="InterPro" id="IPR020568">
    <property type="entry name" value="Ribosomal_Su5_D2-typ_SF"/>
</dbReference>
<dbReference type="NCBIfam" id="NF002870">
    <property type="entry name" value="PRK03188.1"/>
    <property type="match status" value="1"/>
</dbReference>
<name>A0A2P8E5A9_9ACTN</name>
<sequence length="296" mass="29781">MLQVITRVPAKINPVLSVGPARRDGYHDLATVFHAVSLYDEVRARAGDDLTVTMSGPYAGGVPSDATNLATRAARALAKRAGVPAKARVDVHKAIPVAAGLAGGSADAAGVLRACDALWELGASDTELATVAATLGSDVPFALAGGTAVGTGRGERLRGITVGTTLHWVLAVASRGLSTPDVYRRLDELRSGVSVPEPAVGEAILTALAGGDPGAVAASLRNDMQEAAVALRPELADTLRAGREAGALGGIVSGSGPTCAFLARDGEHSGELAARLDASGTCAQVLQVTGPARTGD</sequence>
<comment type="pathway">
    <text evidence="9">Isoprenoid biosynthesis; isopentenyl diphosphate biosynthesis via DXP pathway; isopentenyl diphosphate from 1-deoxy-D-xylulose 5-phosphate: step 3/6.</text>
</comment>
<dbReference type="AlphaFoldDB" id="A0A2P8E5A9"/>
<dbReference type="Pfam" id="PF00288">
    <property type="entry name" value="GHMP_kinases_N"/>
    <property type="match status" value="1"/>
</dbReference>
<evidence type="ECO:0000259" key="10">
    <source>
        <dbReference type="Pfam" id="PF00288"/>
    </source>
</evidence>
<dbReference type="InterPro" id="IPR013750">
    <property type="entry name" value="GHMP_kinase_C_dom"/>
</dbReference>
<evidence type="ECO:0000313" key="13">
    <source>
        <dbReference type="Proteomes" id="UP000243528"/>
    </source>
</evidence>
<dbReference type="InterPro" id="IPR036554">
    <property type="entry name" value="GHMP_kinase_C_sf"/>
</dbReference>
<dbReference type="SUPFAM" id="SSF54211">
    <property type="entry name" value="Ribosomal protein S5 domain 2-like"/>
    <property type="match status" value="1"/>
</dbReference>
<keyword evidence="7 9" id="KW-0067">ATP-binding</keyword>
<evidence type="ECO:0000259" key="11">
    <source>
        <dbReference type="Pfam" id="PF08544"/>
    </source>
</evidence>
<evidence type="ECO:0000256" key="5">
    <source>
        <dbReference type="ARBA" id="ARBA00022741"/>
    </source>
</evidence>
<comment type="catalytic activity">
    <reaction evidence="9">
        <text>4-CDP-2-C-methyl-D-erythritol + ATP = 4-CDP-2-C-methyl-D-erythritol 2-phosphate + ADP + H(+)</text>
        <dbReference type="Rhea" id="RHEA:18437"/>
        <dbReference type="ChEBI" id="CHEBI:15378"/>
        <dbReference type="ChEBI" id="CHEBI:30616"/>
        <dbReference type="ChEBI" id="CHEBI:57823"/>
        <dbReference type="ChEBI" id="CHEBI:57919"/>
        <dbReference type="ChEBI" id="CHEBI:456216"/>
        <dbReference type="EC" id="2.7.1.148"/>
    </reaction>
</comment>
<comment type="function">
    <text evidence="9">Catalyzes the phosphorylation of the position 2 hydroxy group of 4-diphosphocytidyl-2C-methyl-D-erythritol.</text>
</comment>
<dbReference type="Gene3D" id="3.30.230.10">
    <property type="match status" value="1"/>
</dbReference>
<dbReference type="GO" id="GO:0050515">
    <property type="term" value="F:4-(cytidine 5'-diphospho)-2-C-methyl-D-erythritol kinase activity"/>
    <property type="evidence" value="ECO:0007669"/>
    <property type="project" value="UniProtKB-UniRule"/>
</dbReference>
<evidence type="ECO:0000256" key="2">
    <source>
        <dbReference type="ARBA" id="ARBA00012052"/>
    </source>
</evidence>
<dbReference type="NCBIfam" id="TIGR00154">
    <property type="entry name" value="ispE"/>
    <property type="match status" value="1"/>
</dbReference>
<dbReference type="GO" id="GO:0019288">
    <property type="term" value="P:isopentenyl diphosphate biosynthetic process, methylerythritol 4-phosphate pathway"/>
    <property type="evidence" value="ECO:0007669"/>
    <property type="project" value="UniProtKB-UniRule"/>
</dbReference>
<feature type="active site" evidence="9">
    <location>
        <position position="138"/>
    </location>
</feature>
<reference evidence="12 13" key="1">
    <citation type="submission" date="2018-03" db="EMBL/GenBank/DDBJ databases">
        <title>Genomic Encyclopedia of Archaeal and Bacterial Type Strains, Phase II (KMG-II): from individual species to whole genera.</title>
        <authorList>
            <person name="Goeker M."/>
        </authorList>
    </citation>
    <scope>NUCLEOTIDE SEQUENCE [LARGE SCALE GENOMIC DNA]</scope>
    <source>
        <strain evidence="12 13">DSM 45211</strain>
    </source>
</reference>
<dbReference type="EMBL" id="PYGE01000005">
    <property type="protein sequence ID" value="PSL04653.1"/>
    <property type="molecule type" value="Genomic_DNA"/>
</dbReference>
<evidence type="ECO:0000256" key="1">
    <source>
        <dbReference type="ARBA" id="ARBA00009684"/>
    </source>
</evidence>
<dbReference type="Pfam" id="PF08544">
    <property type="entry name" value="GHMP_kinases_C"/>
    <property type="match status" value="1"/>
</dbReference>
<feature type="active site" evidence="9">
    <location>
        <position position="11"/>
    </location>
</feature>
<dbReference type="PANTHER" id="PTHR43527:SF2">
    <property type="entry name" value="4-DIPHOSPHOCYTIDYL-2-C-METHYL-D-ERYTHRITOL KINASE, CHLOROPLASTIC"/>
    <property type="match status" value="1"/>
</dbReference>
<evidence type="ECO:0000256" key="3">
    <source>
        <dbReference type="ARBA" id="ARBA00017473"/>
    </source>
</evidence>
<dbReference type="UniPathway" id="UPA00056">
    <property type="reaction ID" value="UER00094"/>
</dbReference>